<evidence type="ECO:0000256" key="1">
    <source>
        <dbReference type="ARBA" id="ARBA00008984"/>
    </source>
</evidence>
<dbReference type="PROSITE" id="PS01148">
    <property type="entry name" value="UPF0033"/>
    <property type="match status" value="1"/>
</dbReference>
<dbReference type="SUPFAM" id="SSF64307">
    <property type="entry name" value="SirA-like"/>
    <property type="match status" value="1"/>
</dbReference>
<dbReference type="InterPro" id="IPR001455">
    <property type="entry name" value="TusA-like"/>
</dbReference>
<reference evidence="3" key="1">
    <citation type="journal article" date="2014" name="Front. Microbiol.">
        <title>High frequency of phylogenetically diverse reductive dehalogenase-homologous genes in deep subseafloor sedimentary metagenomes.</title>
        <authorList>
            <person name="Kawai M."/>
            <person name="Futagami T."/>
            <person name="Toyoda A."/>
            <person name="Takaki Y."/>
            <person name="Nishi S."/>
            <person name="Hori S."/>
            <person name="Arai W."/>
            <person name="Tsubouchi T."/>
            <person name="Morono Y."/>
            <person name="Uchiyama I."/>
            <person name="Ito T."/>
            <person name="Fujiyama A."/>
            <person name="Inagaki F."/>
            <person name="Takami H."/>
        </authorList>
    </citation>
    <scope>NUCLEOTIDE SEQUENCE</scope>
    <source>
        <strain evidence="3">Expedition CK06-06</strain>
    </source>
</reference>
<comment type="similarity">
    <text evidence="1">Belongs to the sulfur carrier protein TusA family.</text>
</comment>
<dbReference type="AlphaFoldDB" id="X1FFN7"/>
<feature type="domain" description="UPF0033" evidence="2">
    <location>
        <begin position="8"/>
        <end position="32"/>
    </location>
</feature>
<comment type="caution">
    <text evidence="3">The sequence shown here is derived from an EMBL/GenBank/DDBJ whole genome shotgun (WGS) entry which is preliminary data.</text>
</comment>
<name>X1FFN7_9ZZZZ</name>
<dbReference type="PANTHER" id="PTHR33279:SF6">
    <property type="entry name" value="SULFUR CARRIER PROTEIN YEDF-RELATED"/>
    <property type="match status" value="1"/>
</dbReference>
<accession>X1FFN7</accession>
<protein>
    <recommendedName>
        <fullName evidence="2">UPF0033 domain-containing protein</fullName>
    </recommendedName>
</protein>
<evidence type="ECO:0000313" key="3">
    <source>
        <dbReference type="EMBL" id="GAH43792.1"/>
    </source>
</evidence>
<dbReference type="Pfam" id="PF01206">
    <property type="entry name" value="TusA"/>
    <property type="match status" value="1"/>
</dbReference>
<sequence length="77" mass="8581">MVEITDTLDCTGDVCPYPDVKSKRKVKKMNSGEVLEILVDYPLSAERIPETMESLGHKVLSADKTGTSSWKILIQIK</sequence>
<dbReference type="CDD" id="cd00291">
    <property type="entry name" value="SirA_YedF_YeeD"/>
    <property type="match status" value="1"/>
</dbReference>
<proteinExistence type="inferred from homology"/>
<organism evidence="3">
    <name type="scientific">marine sediment metagenome</name>
    <dbReference type="NCBI Taxonomy" id="412755"/>
    <lineage>
        <taxon>unclassified sequences</taxon>
        <taxon>metagenomes</taxon>
        <taxon>ecological metagenomes</taxon>
    </lineage>
</organism>
<gene>
    <name evidence="3" type="ORF">S03H2_23258</name>
</gene>
<dbReference type="Gene3D" id="3.30.110.40">
    <property type="entry name" value="TusA-like domain"/>
    <property type="match status" value="1"/>
</dbReference>
<dbReference type="InterPro" id="IPR036868">
    <property type="entry name" value="TusA-like_sf"/>
</dbReference>
<evidence type="ECO:0000259" key="2">
    <source>
        <dbReference type="PROSITE" id="PS01148"/>
    </source>
</evidence>
<dbReference type="PANTHER" id="PTHR33279">
    <property type="entry name" value="SULFUR CARRIER PROTEIN YEDF-RELATED"/>
    <property type="match status" value="1"/>
</dbReference>
<dbReference type="EMBL" id="BARU01012677">
    <property type="protein sequence ID" value="GAH43792.1"/>
    <property type="molecule type" value="Genomic_DNA"/>
</dbReference>